<dbReference type="Gene3D" id="1.20.1740.10">
    <property type="entry name" value="Amino acid/polyamine transporter I"/>
    <property type="match status" value="1"/>
</dbReference>
<feature type="transmembrane region" description="Helical" evidence="6">
    <location>
        <begin position="82"/>
        <end position="101"/>
    </location>
</feature>
<keyword evidence="8" id="KW-1185">Reference proteome</keyword>
<evidence type="ECO:0000256" key="4">
    <source>
        <dbReference type="ARBA" id="ARBA00022989"/>
    </source>
</evidence>
<evidence type="ECO:0000256" key="5">
    <source>
        <dbReference type="ARBA" id="ARBA00023136"/>
    </source>
</evidence>
<dbReference type="PIRSF" id="PIRSF006060">
    <property type="entry name" value="AA_transporter"/>
    <property type="match status" value="1"/>
</dbReference>
<name>A0ABS1CJ31_9GAMM</name>
<feature type="transmembrane region" description="Helical" evidence="6">
    <location>
        <begin position="138"/>
        <end position="158"/>
    </location>
</feature>
<keyword evidence="4 6" id="KW-1133">Transmembrane helix</keyword>
<feature type="transmembrane region" description="Helical" evidence="6">
    <location>
        <begin position="408"/>
        <end position="429"/>
    </location>
</feature>
<protein>
    <submittedName>
        <fullName evidence="7">Amino acid transporter</fullName>
    </submittedName>
</protein>
<proteinExistence type="predicted"/>
<evidence type="ECO:0000313" key="8">
    <source>
        <dbReference type="Proteomes" id="UP000748752"/>
    </source>
</evidence>
<dbReference type="InterPro" id="IPR050367">
    <property type="entry name" value="APC_superfamily"/>
</dbReference>
<feature type="transmembrane region" description="Helical" evidence="6">
    <location>
        <begin position="170"/>
        <end position="193"/>
    </location>
</feature>
<dbReference type="EMBL" id="NRRV01000035">
    <property type="protein sequence ID" value="MBK1631924.1"/>
    <property type="molecule type" value="Genomic_DNA"/>
</dbReference>
<feature type="transmembrane region" description="Helical" evidence="6">
    <location>
        <begin position="20"/>
        <end position="38"/>
    </location>
</feature>
<dbReference type="InterPro" id="IPR002293">
    <property type="entry name" value="AA/rel_permease1"/>
</dbReference>
<feature type="transmembrane region" description="Helical" evidence="6">
    <location>
        <begin position="293"/>
        <end position="322"/>
    </location>
</feature>
<sequence>MPRASPQPPDLTKTLSLPMLVALGAAGMLGTSWVYTASDFFARYGAGGEIFGLALAGLLAACVALAYAELAARFPRAGGEVVFAYAAFGRRLAFIAGWLLVGAYVSSLAFYVTASGMLLAVVLPGLESIAFYRIAGTTVHLPVLVMGVGLAVAVLVLTARGMGLAGRVQLALFGAMLLIGLALAAVGFGTGSVEHFWPAFAPEASPVASTLRFVLPAMTFLTGFSLVSVLAEDAALPPRRIALAVLATVLTATGFYCLVLLATAWLIPWQTTATMDEGVIDAFRHAGWPLLGWGAYAISVLGLVTSFLALFSAASRVILSLARAGLFPPALARLDSAGRPVSALRFTLALTLGLGWLGKGALLWLLDTGGVYIGLAWAIAVASLYRIRRLHPGQPAPYRVRPGWLPGIGGAAALAIIAAIVLPGTGLSLRWPQEYLILIAWAALGAVIYRLAPKPADADIRAALLGSTQVRAG</sequence>
<feature type="transmembrane region" description="Helical" evidence="6">
    <location>
        <begin position="435"/>
        <end position="452"/>
    </location>
</feature>
<evidence type="ECO:0000256" key="3">
    <source>
        <dbReference type="ARBA" id="ARBA00022692"/>
    </source>
</evidence>
<evidence type="ECO:0000256" key="6">
    <source>
        <dbReference type="SAM" id="Phobius"/>
    </source>
</evidence>
<keyword evidence="3 6" id="KW-0812">Transmembrane</keyword>
<comment type="subcellular location">
    <subcellularLocation>
        <location evidence="1">Cell membrane</location>
        <topology evidence="1">Multi-pass membrane protein</topology>
    </subcellularLocation>
</comment>
<reference evidence="7 8" key="1">
    <citation type="journal article" date="2020" name="Microorganisms">
        <title>Osmotic Adaptation and Compatible Solute Biosynthesis of Phototrophic Bacteria as Revealed from Genome Analyses.</title>
        <authorList>
            <person name="Imhoff J.F."/>
            <person name="Rahn T."/>
            <person name="Kunzel S."/>
            <person name="Keller A."/>
            <person name="Neulinger S.C."/>
        </authorList>
    </citation>
    <scope>NUCLEOTIDE SEQUENCE [LARGE SCALE GENOMIC DNA]</scope>
    <source>
        <strain evidence="7 8">DSM 6210</strain>
    </source>
</reference>
<feature type="transmembrane region" description="Helical" evidence="6">
    <location>
        <begin position="243"/>
        <end position="267"/>
    </location>
</feature>
<evidence type="ECO:0000256" key="1">
    <source>
        <dbReference type="ARBA" id="ARBA00004651"/>
    </source>
</evidence>
<evidence type="ECO:0000256" key="2">
    <source>
        <dbReference type="ARBA" id="ARBA00022475"/>
    </source>
</evidence>
<comment type="caution">
    <text evidence="7">The sequence shown here is derived from an EMBL/GenBank/DDBJ whole genome shotgun (WGS) entry which is preliminary data.</text>
</comment>
<feature type="transmembrane region" description="Helical" evidence="6">
    <location>
        <begin position="213"/>
        <end position="231"/>
    </location>
</feature>
<evidence type="ECO:0000313" key="7">
    <source>
        <dbReference type="EMBL" id="MBK1631924.1"/>
    </source>
</evidence>
<keyword evidence="2" id="KW-1003">Cell membrane</keyword>
<keyword evidence="5 6" id="KW-0472">Membrane</keyword>
<dbReference type="Pfam" id="PF13520">
    <property type="entry name" value="AA_permease_2"/>
    <property type="match status" value="1"/>
</dbReference>
<dbReference type="RefSeq" id="WP_200238911.1">
    <property type="nucleotide sequence ID" value="NZ_NRRV01000035.1"/>
</dbReference>
<dbReference type="PANTHER" id="PTHR42770">
    <property type="entry name" value="AMINO ACID TRANSPORTER-RELATED"/>
    <property type="match status" value="1"/>
</dbReference>
<feature type="transmembrane region" description="Helical" evidence="6">
    <location>
        <begin position="50"/>
        <end position="70"/>
    </location>
</feature>
<feature type="transmembrane region" description="Helical" evidence="6">
    <location>
        <begin position="343"/>
        <end position="364"/>
    </location>
</feature>
<organism evidence="7 8">
    <name type="scientific">Thiohalocapsa halophila</name>
    <dbReference type="NCBI Taxonomy" id="69359"/>
    <lineage>
        <taxon>Bacteria</taxon>
        <taxon>Pseudomonadati</taxon>
        <taxon>Pseudomonadota</taxon>
        <taxon>Gammaproteobacteria</taxon>
        <taxon>Chromatiales</taxon>
        <taxon>Chromatiaceae</taxon>
        <taxon>Thiohalocapsa</taxon>
    </lineage>
</organism>
<feature type="transmembrane region" description="Helical" evidence="6">
    <location>
        <begin position="108"/>
        <end position="126"/>
    </location>
</feature>
<feature type="transmembrane region" description="Helical" evidence="6">
    <location>
        <begin position="370"/>
        <end position="387"/>
    </location>
</feature>
<gene>
    <name evidence="7" type="ORF">CKO31_14505</name>
</gene>
<dbReference type="PANTHER" id="PTHR42770:SF7">
    <property type="entry name" value="MEMBRANE PROTEIN"/>
    <property type="match status" value="1"/>
</dbReference>
<dbReference type="Proteomes" id="UP000748752">
    <property type="component" value="Unassembled WGS sequence"/>
</dbReference>
<accession>A0ABS1CJ31</accession>